<dbReference type="InterPro" id="IPR017737">
    <property type="entry name" value="TssE1-like"/>
</dbReference>
<reference evidence="2 3" key="1">
    <citation type="journal article" date="2016" name="Front. Microbiol.">
        <title>Comparative Genomic Analysis Reveals a Diverse Repertoire of Genes Involved in Prokaryote-Eukaryote Interactions within the Pseudovibrio Genus.</title>
        <authorList>
            <person name="Romano S."/>
            <person name="Fernandez-Guerra A."/>
            <person name="Reen F.J."/>
            <person name="Glockner F.O."/>
            <person name="Crowley S.P."/>
            <person name="O'Sullivan O."/>
            <person name="Cotter P.D."/>
            <person name="Adams C."/>
            <person name="Dobson A.D."/>
            <person name="O'Gara F."/>
        </authorList>
    </citation>
    <scope>NUCLEOTIDE SEQUENCE [LARGE SCALE GENOMIC DNA]</scope>
    <source>
        <strain evidence="2 3">Ad2</strain>
    </source>
</reference>
<dbReference type="InterPro" id="IPR053176">
    <property type="entry name" value="T6SS_TssE1-like"/>
</dbReference>
<dbReference type="EMBL" id="LMCB01000160">
    <property type="protein sequence ID" value="KZL05027.1"/>
    <property type="molecule type" value="Genomic_DNA"/>
</dbReference>
<accession>A0A165SYK8</accession>
<sequence length="152" mass="17066">MRKSADTIVWDSKLRTARGSLFERLVADEEELAPPHGADLVESKVNSIKRHLVKLLNTRAGASAATPDLGLVDFNISNVETNDLTQHIAASIRQCIEEYEPRVRVKAVQFMPEPDRPLNLLFKIILIMPARDRGEQVQIDILMKDGRVAQIV</sequence>
<dbReference type="Pfam" id="PF04965">
    <property type="entry name" value="GPW_gp25"/>
    <property type="match status" value="1"/>
</dbReference>
<dbReference type="SUPFAM" id="SSF160719">
    <property type="entry name" value="gpW/gp25-like"/>
    <property type="match status" value="1"/>
</dbReference>
<feature type="domain" description="IraD/Gp25-like" evidence="1">
    <location>
        <begin position="45"/>
        <end position="125"/>
    </location>
</feature>
<dbReference type="RefSeq" id="WP_068011029.1">
    <property type="nucleotide sequence ID" value="NZ_FOFM01000015.1"/>
</dbReference>
<keyword evidence="3" id="KW-1185">Reference proteome</keyword>
<dbReference type="PATRIC" id="fig|989403.3.peg.5010"/>
<dbReference type="PANTHER" id="PTHR38595:SF2">
    <property type="entry name" value="TYPE VI SECRETION SYSTEM BASEPLATE SUBUNIT TSSE"/>
    <property type="match status" value="1"/>
</dbReference>
<dbReference type="STRING" id="989403.SAMN05421798_11531"/>
<evidence type="ECO:0000259" key="1">
    <source>
        <dbReference type="Pfam" id="PF04965"/>
    </source>
</evidence>
<dbReference type="NCBIfam" id="TIGR03357">
    <property type="entry name" value="VI_zyme"/>
    <property type="match status" value="1"/>
</dbReference>
<proteinExistence type="predicted"/>
<evidence type="ECO:0000313" key="2">
    <source>
        <dbReference type="EMBL" id="KZL05027.1"/>
    </source>
</evidence>
<protein>
    <submittedName>
        <fullName evidence="2">Gene 25-like lysozyme</fullName>
    </submittedName>
</protein>
<dbReference type="Proteomes" id="UP000076577">
    <property type="component" value="Unassembled WGS sequence"/>
</dbReference>
<organism evidence="2 3">
    <name type="scientific">Pseudovibrio axinellae</name>
    <dbReference type="NCBI Taxonomy" id="989403"/>
    <lineage>
        <taxon>Bacteria</taxon>
        <taxon>Pseudomonadati</taxon>
        <taxon>Pseudomonadota</taxon>
        <taxon>Alphaproteobacteria</taxon>
        <taxon>Hyphomicrobiales</taxon>
        <taxon>Stappiaceae</taxon>
        <taxon>Pseudovibrio</taxon>
    </lineage>
</organism>
<dbReference type="InterPro" id="IPR007048">
    <property type="entry name" value="IraD/Gp25-like"/>
</dbReference>
<comment type="caution">
    <text evidence="2">The sequence shown here is derived from an EMBL/GenBank/DDBJ whole genome shotgun (WGS) entry which is preliminary data.</text>
</comment>
<name>A0A165SYK8_9HYPH</name>
<evidence type="ECO:0000313" key="3">
    <source>
        <dbReference type="Proteomes" id="UP000076577"/>
    </source>
</evidence>
<dbReference type="OrthoDB" id="119583at2"/>
<dbReference type="PANTHER" id="PTHR38595">
    <property type="entry name" value="CYTOPLASMIC PROTEIN-RELATED"/>
    <property type="match status" value="1"/>
</dbReference>
<gene>
    <name evidence="2" type="ORF">PsAD2_04578</name>
</gene>
<dbReference type="Gene3D" id="3.10.450.40">
    <property type="match status" value="1"/>
</dbReference>
<dbReference type="AlphaFoldDB" id="A0A165SYK8"/>